<evidence type="ECO:0000313" key="2">
    <source>
        <dbReference type="Proteomes" id="UP000516421"/>
    </source>
</evidence>
<gene>
    <name evidence="1" type="ORF">IDM48_11130</name>
</gene>
<accession>A0A7H2BJN4</accession>
<dbReference type="Pfam" id="PF10078">
    <property type="entry name" value="DUF2316"/>
    <property type="match status" value="1"/>
</dbReference>
<evidence type="ECO:0000313" key="1">
    <source>
        <dbReference type="EMBL" id="QNV39880.1"/>
    </source>
</evidence>
<dbReference type="InterPro" id="IPR018757">
    <property type="entry name" value="DUF2316"/>
</dbReference>
<dbReference type="KEGG" id="rama:IDM48_11130"/>
<dbReference type="RefSeq" id="WP_190617483.1">
    <property type="nucleotide sequence ID" value="NZ_CP061538.1"/>
</dbReference>
<reference evidence="1 2" key="1">
    <citation type="submission" date="2020-09" db="EMBL/GenBank/DDBJ databases">
        <title>Investigation of environmental microbe.</title>
        <authorList>
            <person name="Ou Y."/>
            <person name="Kang Q."/>
        </authorList>
    </citation>
    <scope>NUCLEOTIDE SEQUENCE [LARGE SCALE GENOMIC DNA]</scope>
    <source>
        <strain evidence="1 2">KJZ-9</strain>
    </source>
</reference>
<dbReference type="AlphaFoldDB" id="A0A7H2BJN4"/>
<protein>
    <submittedName>
        <fullName evidence="1">DUF2316 family protein</fullName>
    </submittedName>
</protein>
<keyword evidence="2" id="KW-1185">Reference proteome</keyword>
<dbReference type="EMBL" id="CP061538">
    <property type="protein sequence ID" value="QNV39880.1"/>
    <property type="molecule type" value="Genomic_DNA"/>
</dbReference>
<sequence>MSLSSVERDQIAREFEQNLQESGFTLDELRQQSGLDEDRFMRAFLMSERGSDPVDVWLIRALLETAVKHNGGTFTPITKLNEENRRRAAGWFGIKDRR</sequence>
<proteinExistence type="predicted"/>
<organism evidence="1 2">
    <name type="scientific">Rothia amarae</name>
    <dbReference type="NCBI Taxonomy" id="169480"/>
    <lineage>
        <taxon>Bacteria</taxon>
        <taxon>Bacillati</taxon>
        <taxon>Actinomycetota</taxon>
        <taxon>Actinomycetes</taxon>
        <taxon>Micrococcales</taxon>
        <taxon>Micrococcaceae</taxon>
        <taxon>Rothia</taxon>
    </lineage>
</organism>
<dbReference type="Proteomes" id="UP000516421">
    <property type="component" value="Chromosome"/>
</dbReference>
<name>A0A7H2BJN4_9MICC</name>